<dbReference type="Proteomes" id="UP000016930">
    <property type="component" value="Unassembled WGS sequence"/>
</dbReference>
<keyword evidence="2" id="KW-1185">Reference proteome</keyword>
<evidence type="ECO:0000313" key="2">
    <source>
        <dbReference type="Proteomes" id="UP000016930"/>
    </source>
</evidence>
<dbReference type="Gene3D" id="1.20.930.20">
    <property type="entry name" value="Adaptor protein Cbl, N-terminal domain"/>
    <property type="match status" value="1"/>
</dbReference>
<protein>
    <submittedName>
        <fullName evidence="1">Uncharacterized protein</fullName>
    </submittedName>
</protein>
<organism evidence="1 2">
    <name type="scientific">Ceriporiopsis subvermispora (strain B)</name>
    <name type="common">White-rot fungus</name>
    <name type="synonym">Gelatoporia subvermispora</name>
    <dbReference type="NCBI Taxonomy" id="914234"/>
    <lineage>
        <taxon>Eukaryota</taxon>
        <taxon>Fungi</taxon>
        <taxon>Dikarya</taxon>
        <taxon>Basidiomycota</taxon>
        <taxon>Agaricomycotina</taxon>
        <taxon>Agaricomycetes</taxon>
        <taxon>Polyporales</taxon>
        <taxon>Gelatoporiaceae</taxon>
        <taxon>Gelatoporia</taxon>
    </lineage>
</organism>
<dbReference type="GO" id="GO:0007166">
    <property type="term" value="P:cell surface receptor signaling pathway"/>
    <property type="evidence" value="ECO:0007669"/>
    <property type="project" value="InterPro"/>
</dbReference>
<evidence type="ECO:0000313" key="1">
    <source>
        <dbReference type="EMBL" id="EMD31496.1"/>
    </source>
</evidence>
<accession>M2QYA1</accession>
<dbReference type="InterPro" id="IPR059179">
    <property type="entry name" value="MLKL-like_MCAfunc"/>
</dbReference>
<proteinExistence type="predicted"/>
<dbReference type="EMBL" id="KB445818">
    <property type="protein sequence ID" value="EMD31496.1"/>
    <property type="molecule type" value="Genomic_DNA"/>
</dbReference>
<dbReference type="CDD" id="cd21037">
    <property type="entry name" value="MLKL_NTD"/>
    <property type="match status" value="1"/>
</dbReference>
<gene>
    <name evidence="1" type="ORF">CERSUDRAFT_100352</name>
</gene>
<dbReference type="AlphaFoldDB" id="M2QYA1"/>
<dbReference type="HOGENOM" id="CLU_605496_0_0_1"/>
<name>M2QYA1_CERS8</name>
<sequence length="452" mass="51650">MPLHPESPIDVLATSRAVLETAKEVSDAVSVVPLLGIVLGAFANLLKAVKDVQGADSRAKRLRQRAVEFRGYIERTVLEHQDAVNTDICTQLSALYETLHDIRKAIENMQKRRFITRLIRKSSISDMLDEHLETLESAWRSFMDGRRRWNGVTLPTLPEEYYNILRQVLAHLTGKQQPSQLGISLKTWKTWRVEKYYYKLPRINLGDFGYYQPGSASDDDDAAVFVRLGNLSELLPSSVSATIIWEYSPPSGTQAHSDSIERYLTCKLPRSRKTHITHGRESSKSLKQECVDYWWDNIFDIASTYGRAVHELILVRDIYEWATAEAVGSCNTHHWCGPSTHMRPDIEKPCLEYKDVPDPGPIDVYFHFNIPQESLPRESREPWGYWSLEPEPSPGPWPKISMPGLSLDQDSLLRCEQLTRLEADLFSHLRDMQEQERCAGDSGVRFAEMGDC</sequence>
<dbReference type="OrthoDB" id="3268478at2759"/>
<reference evidence="1 2" key="1">
    <citation type="journal article" date="2012" name="Proc. Natl. Acad. Sci. U.S.A.">
        <title>Comparative genomics of Ceriporiopsis subvermispora and Phanerochaete chrysosporium provide insight into selective ligninolysis.</title>
        <authorList>
            <person name="Fernandez-Fueyo E."/>
            <person name="Ruiz-Duenas F.J."/>
            <person name="Ferreira P."/>
            <person name="Floudas D."/>
            <person name="Hibbett D.S."/>
            <person name="Canessa P."/>
            <person name="Larrondo L.F."/>
            <person name="James T.Y."/>
            <person name="Seelenfreund D."/>
            <person name="Lobos S."/>
            <person name="Polanco R."/>
            <person name="Tello M."/>
            <person name="Honda Y."/>
            <person name="Watanabe T."/>
            <person name="Watanabe T."/>
            <person name="Ryu J.S."/>
            <person name="Kubicek C.P."/>
            <person name="Schmoll M."/>
            <person name="Gaskell J."/>
            <person name="Hammel K.E."/>
            <person name="St John F.J."/>
            <person name="Vanden Wymelenberg A."/>
            <person name="Sabat G."/>
            <person name="Splinter BonDurant S."/>
            <person name="Syed K."/>
            <person name="Yadav J.S."/>
            <person name="Doddapaneni H."/>
            <person name="Subramanian V."/>
            <person name="Lavin J.L."/>
            <person name="Oguiza J.A."/>
            <person name="Perez G."/>
            <person name="Pisabarro A.G."/>
            <person name="Ramirez L."/>
            <person name="Santoyo F."/>
            <person name="Master E."/>
            <person name="Coutinho P.M."/>
            <person name="Henrissat B."/>
            <person name="Lombard V."/>
            <person name="Magnuson J.K."/>
            <person name="Kuees U."/>
            <person name="Hori C."/>
            <person name="Igarashi K."/>
            <person name="Samejima M."/>
            <person name="Held B.W."/>
            <person name="Barry K.W."/>
            <person name="LaButti K.M."/>
            <person name="Lapidus A."/>
            <person name="Lindquist E.A."/>
            <person name="Lucas S.M."/>
            <person name="Riley R."/>
            <person name="Salamov A.A."/>
            <person name="Hoffmeister D."/>
            <person name="Schwenk D."/>
            <person name="Hadar Y."/>
            <person name="Yarden O."/>
            <person name="de Vries R.P."/>
            <person name="Wiebenga A."/>
            <person name="Stenlid J."/>
            <person name="Eastwood D."/>
            <person name="Grigoriev I.V."/>
            <person name="Berka R.M."/>
            <person name="Blanchette R.A."/>
            <person name="Kersten P."/>
            <person name="Martinez A.T."/>
            <person name="Vicuna R."/>
            <person name="Cullen D."/>
        </authorList>
    </citation>
    <scope>NUCLEOTIDE SEQUENCE [LARGE SCALE GENOMIC DNA]</scope>
    <source>
        <strain evidence="1 2">B</strain>
    </source>
</reference>
<dbReference type="InterPro" id="IPR036537">
    <property type="entry name" value="Adaptor_Cbl_N_dom_sf"/>
</dbReference>